<protein>
    <submittedName>
        <fullName evidence="2">Phosphonate degradation operons associated HDIG domain protein</fullName>
    </submittedName>
</protein>
<dbReference type="Pfam" id="PF01966">
    <property type="entry name" value="HD"/>
    <property type="match status" value="1"/>
</dbReference>
<proteinExistence type="predicted"/>
<keyword evidence="3" id="KW-1185">Reference proteome</keyword>
<evidence type="ECO:0000259" key="1">
    <source>
        <dbReference type="Pfam" id="PF01966"/>
    </source>
</evidence>
<accession>A0A1I2XIH1</accession>
<sequence>MNLSHLSIDQKLDLIFNLYDKHGNEDYIGEPVSQLEHMYQSALLAQSEGRDEQVVLAAFFHDIGHLITHLIKTDSMSGFGVKRHEIIGANFLRELGFPEKIALLVENHVQAKRYLTFISPDYYQLLSEASRQTLRYQGGPMNEKEAQDFENHELFKLSLAMRKWDEEAKEENIPVGNLHTFREMAFHILSTASDSEKKSDL</sequence>
<reference evidence="3" key="1">
    <citation type="submission" date="2016-10" db="EMBL/GenBank/DDBJ databases">
        <authorList>
            <person name="Varghese N."/>
            <person name="Submissions S."/>
        </authorList>
    </citation>
    <scope>NUCLEOTIDE SEQUENCE [LARGE SCALE GENOMIC DNA]</scope>
    <source>
        <strain evidence="3">DSM 19315</strain>
    </source>
</reference>
<dbReference type="EMBL" id="FOPC01000019">
    <property type="protein sequence ID" value="SFH13202.1"/>
    <property type="molecule type" value="Genomic_DNA"/>
</dbReference>
<dbReference type="RefSeq" id="WP_092794448.1">
    <property type="nucleotide sequence ID" value="NZ_FOPC01000019.1"/>
</dbReference>
<dbReference type="STRING" id="435880.SAMN04487988_11920"/>
<dbReference type="Proteomes" id="UP000199642">
    <property type="component" value="Unassembled WGS sequence"/>
</dbReference>
<evidence type="ECO:0000313" key="2">
    <source>
        <dbReference type="EMBL" id="SFH13202.1"/>
    </source>
</evidence>
<gene>
    <name evidence="2" type="ORF">SAMN04487988_11920</name>
</gene>
<name>A0A1I2XIH1_9BACT</name>
<evidence type="ECO:0000313" key="3">
    <source>
        <dbReference type="Proteomes" id="UP000199642"/>
    </source>
</evidence>
<dbReference type="InterPro" id="IPR003607">
    <property type="entry name" value="HD/PDEase_dom"/>
</dbReference>
<dbReference type="PANTHER" id="PTHR40202">
    <property type="match status" value="1"/>
</dbReference>
<dbReference type="InterPro" id="IPR006675">
    <property type="entry name" value="HDIG_dom"/>
</dbReference>
<dbReference type="PANTHER" id="PTHR40202:SF1">
    <property type="entry name" value="HD DOMAIN-CONTAINING PROTEIN"/>
    <property type="match status" value="1"/>
</dbReference>
<dbReference type="OrthoDB" id="823268at2"/>
<dbReference type="SUPFAM" id="SSF109604">
    <property type="entry name" value="HD-domain/PDEase-like"/>
    <property type="match status" value="1"/>
</dbReference>
<organism evidence="2 3">
    <name type="scientific">Algoriphagus hitonicola</name>
    <dbReference type="NCBI Taxonomy" id="435880"/>
    <lineage>
        <taxon>Bacteria</taxon>
        <taxon>Pseudomonadati</taxon>
        <taxon>Bacteroidota</taxon>
        <taxon>Cytophagia</taxon>
        <taxon>Cytophagales</taxon>
        <taxon>Cyclobacteriaceae</taxon>
        <taxon>Algoriphagus</taxon>
    </lineage>
</organism>
<dbReference type="InterPro" id="IPR006674">
    <property type="entry name" value="HD_domain"/>
</dbReference>
<dbReference type="Gene3D" id="1.10.3210.10">
    <property type="entry name" value="Hypothetical protein af1432"/>
    <property type="match status" value="1"/>
</dbReference>
<feature type="domain" description="HD" evidence="1">
    <location>
        <begin position="35"/>
        <end position="113"/>
    </location>
</feature>
<dbReference type="NCBIfam" id="TIGR00277">
    <property type="entry name" value="HDIG"/>
    <property type="match status" value="1"/>
</dbReference>
<dbReference type="CDD" id="cd00077">
    <property type="entry name" value="HDc"/>
    <property type="match status" value="1"/>
</dbReference>
<dbReference type="InterPro" id="IPR052567">
    <property type="entry name" value="OP_Dioxygenase"/>
</dbReference>
<dbReference type="AlphaFoldDB" id="A0A1I2XIH1"/>